<organism evidence="6 7">
    <name type="scientific">Sporotomaculum syntrophicum</name>
    <dbReference type="NCBI Taxonomy" id="182264"/>
    <lineage>
        <taxon>Bacteria</taxon>
        <taxon>Bacillati</taxon>
        <taxon>Bacillota</taxon>
        <taxon>Clostridia</taxon>
        <taxon>Eubacteriales</taxon>
        <taxon>Desulfallaceae</taxon>
        <taxon>Sporotomaculum</taxon>
    </lineage>
</organism>
<dbReference type="EMBL" id="LSRS01000005">
    <property type="protein sequence ID" value="KAF1084494.1"/>
    <property type="molecule type" value="Genomic_DNA"/>
</dbReference>
<name>A0A9D3AY78_9FIRM</name>
<dbReference type="Pfam" id="PF00300">
    <property type="entry name" value="His_Phos_1"/>
    <property type="match status" value="1"/>
</dbReference>
<evidence type="ECO:0000256" key="5">
    <source>
        <dbReference type="PIRSR" id="PIRSR613078-2"/>
    </source>
</evidence>
<protein>
    <recommendedName>
        <fullName evidence="3">Alpha-ribazole phosphatase</fullName>
        <ecNumber evidence="3">3.1.3.73</ecNumber>
    </recommendedName>
</protein>
<feature type="active site" description="Tele-phosphohistidine intermediate" evidence="4">
    <location>
        <position position="10"/>
    </location>
</feature>
<feature type="active site" description="Proton donor/acceptor" evidence="4">
    <location>
        <position position="83"/>
    </location>
</feature>
<dbReference type="PANTHER" id="PTHR48100">
    <property type="entry name" value="BROAD-SPECIFICITY PHOSPHATASE YOR283W-RELATED"/>
    <property type="match status" value="1"/>
</dbReference>
<dbReference type="SUPFAM" id="SSF53254">
    <property type="entry name" value="Phosphoglycerate mutase-like"/>
    <property type="match status" value="1"/>
</dbReference>
<dbReference type="AlphaFoldDB" id="A0A9D3AY78"/>
<evidence type="ECO:0000256" key="2">
    <source>
        <dbReference type="ARBA" id="ARBA00023235"/>
    </source>
</evidence>
<keyword evidence="2" id="KW-0413">Isomerase</keyword>
<dbReference type="CDD" id="cd07067">
    <property type="entry name" value="HP_PGM_like"/>
    <property type="match status" value="1"/>
</dbReference>
<dbReference type="PANTHER" id="PTHR48100:SF1">
    <property type="entry name" value="HISTIDINE PHOSPHATASE FAMILY PROTEIN-RELATED"/>
    <property type="match status" value="1"/>
</dbReference>
<reference evidence="6" key="1">
    <citation type="submission" date="2016-02" db="EMBL/GenBank/DDBJ databases">
        <title>Draft Genome Sequence of Sporotomaculum syntrophicum Strain FB, a Syntrophic Benzoate Degrader.</title>
        <authorList>
            <person name="Nobu M.K."/>
            <person name="Narihiro T."/>
            <person name="Qiu Y.-L."/>
            <person name="Ohashi A."/>
            <person name="Liu W.-T."/>
            <person name="Yuji S."/>
        </authorList>
    </citation>
    <scope>NUCLEOTIDE SEQUENCE</scope>
    <source>
        <strain evidence="6">FB</strain>
    </source>
</reference>
<dbReference type="RefSeq" id="WP_161822573.1">
    <property type="nucleotide sequence ID" value="NZ_LSRS01000005.1"/>
</dbReference>
<proteinExistence type="predicted"/>
<dbReference type="InterPro" id="IPR029033">
    <property type="entry name" value="His_PPase_superfam"/>
</dbReference>
<dbReference type="GO" id="GO:0043755">
    <property type="term" value="F:alpha-ribazole phosphatase activity"/>
    <property type="evidence" value="ECO:0007669"/>
    <property type="project" value="UniProtKB-UniRule"/>
</dbReference>
<evidence type="ECO:0000256" key="1">
    <source>
        <dbReference type="ARBA" id="ARBA00023152"/>
    </source>
</evidence>
<evidence type="ECO:0000313" key="7">
    <source>
        <dbReference type="Proteomes" id="UP000798488"/>
    </source>
</evidence>
<keyword evidence="6" id="KW-0378">Hydrolase</keyword>
<feature type="binding site" evidence="5">
    <location>
        <position position="59"/>
    </location>
    <ligand>
        <name>substrate</name>
    </ligand>
</feature>
<dbReference type="GO" id="GO:0009236">
    <property type="term" value="P:cobalamin biosynthetic process"/>
    <property type="evidence" value="ECO:0007669"/>
    <property type="project" value="UniProtKB-UniRule"/>
</dbReference>
<dbReference type="InterPro" id="IPR050275">
    <property type="entry name" value="PGM_Phosphatase"/>
</dbReference>
<dbReference type="InterPro" id="IPR013078">
    <property type="entry name" value="His_Pase_superF_clade-1"/>
</dbReference>
<dbReference type="GO" id="GO:0005737">
    <property type="term" value="C:cytoplasm"/>
    <property type="evidence" value="ECO:0007669"/>
    <property type="project" value="TreeGrafter"/>
</dbReference>
<dbReference type="InterPro" id="IPR017578">
    <property type="entry name" value="Ribazole_CobC"/>
</dbReference>
<keyword evidence="7" id="KW-1185">Reference proteome</keyword>
<dbReference type="PROSITE" id="PS00175">
    <property type="entry name" value="PG_MUTASE"/>
    <property type="match status" value="1"/>
</dbReference>
<sequence>MGSRLYLVRHGETNWNKETRFQGQVDVPLSEKGMEQAKALSKRLAGQNFAACFSSSLSRARETAAIIANPHHMSVQVMQDLQEMNFGYWEGLTAEEIQQKYDRESAAWWSRPLENRVPGGETLVELAERSVQSVKTIVQQYPEGQVLLVTHGGVIRCIVSAVLGIDLNQYWRLRQDNASLTIIDFYQWEKAILMLYNDCSHLAPGQVPPVL</sequence>
<evidence type="ECO:0000256" key="3">
    <source>
        <dbReference type="NCBIfam" id="TIGR03162"/>
    </source>
</evidence>
<evidence type="ECO:0000256" key="4">
    <source>
        <dbReference type="PIRSR" id="PIRSR613078-1"/>
    </source>
</evidence>
<dbReference type="OrthoDB" id="9781415at2"/>
<keyword evidence="1" id="KW-0324">Glycolysis</keyword>
<dbReference type="EC" id="3.1.3.73" evidence="3"/>
<dbReference type="SMART" id="SM00855">
    <property type="entry name" value="PGAM"/>
    <property type="match status" value="1"/>
</dbReference>
<dbReference type="NCBIfam" id="TIGR03162">
    <property type="entry name" value="ribazole_cobC"/>
    <property type="match status" value="1"/>
</dbReference>
<comment type="caution">
    <text evidence="6">The sequence shown here is derived from an EMBL/GenBank/DDBJ whole genome shotgun (WGS) entry which is preliminary data.</text>
</comment>
<feature type="binding site" evidence="5">
    <location>
        <begin position="9"/>
        <end position="16"/>
    </location>
    <ligand>
        <name>substrate</name>
    </ligand>
</feature>
<accession>A0A9D3AY78</accession>
<evidence type="ECO:0000313" key="6">
    <source>
        <dbReference type="EMBL" id="KAF1084494.1"/>
    </source>
</evidence>
<dbReference type="InterPro" id="IPR001345">
    <property type="entry name" value="PG/BPGM_mutase_AS"/>
</dbReference>
<gene>
    <name evidence="6" type="primary">pspA</name>
    <name evidence="6" type="ORF">SPSYN_02272</name>
</gene>
<dbReference type="Gene3D" id="3.40.50.1240">
    <property type="entry name" value="Phosphoglycerate mutase-like"/>
    <property type="match status" value="1"/>
</dbReference>
<dbReference type="Proteomes" id="UP000798488">
    <property type="component" value="Unassembled WGS sequence"/>
</dbReference>